<evidence type="ECO:0000256" key="2">
    <source>
        <dbReference type="ARBA" id="ARBA00022722"/>
    </source>
</evidence>
<protein>
    <recommendedName>
        <fullName evidence="6">TRAM domain-containing protein</fullName>
    </recommendedName>
</protein>
<organism evidence="7">
    <name type="scientific">marine metagenome</name>
    <dbReference type="NCBI Taxonomy" id="408172"/>
    <lineage>
        <taxon>unclassified sequences</taxon>
        <taxon>metagenomes</taxon>
        <taxon>ecological metagenomes</taxon>
    </lineage>
</organism>
<dbReference type="Pfam" id="PF01850">
    <property type="entry name" value="PIN"/>
    <property type="match status" value="1"/>
</dbReference>
<evidence type="ECO:0000256" key="3">
    <source>
        <dbReference type="ARBA" id="ARBA00022801"/>
    </source>
</evidence>
<dbReference type="PANTHER" id="PTHR11603">
    <property type="entry name" value="AAA FAMILY ATPASE"/>
    <property type="match status" value="1"/>
</dbReference>
<gene>
    <name evidence="7" type="ORF">METZ01_LOCUS18871</name>
</gene>
<reference evidence="7" key="1">
    <citation type="submission" date="2018-05" db="EMBL/GenBank/DDBJ databases">
        <authorList>
            <person name="Lanie J.A."/>
            <person name="Ng W.-L."/>
            <person name="Kazmierczak K.M."/>
            <person name="Andrzejewski T.M."/>
            <person name="Davidsen T.M."/>
            <person name="Wayne K.J."/>
            <person name="Tettelin H."/>
            <person name="Glass J.I."/>
            <person name="Rusch D."/>
            <person name="Podicherti R."/>
            <person name="Tsui H.-C.T."/>
            <person name="Winkler M.E."/>
        </authorList>
    </citation>
    <scope>NUCLEOTIDE SEQUENCE</scope>
</reference>
<dbReference type="Pfam" id="PF01938">
    <property type="entry name" value="TRAM"/>
    <property type="match status" value="1"/>
</dbReference>
<evidence type="ECO:0000256" key="1">
    <source>
        <dbReference type="ARBA" id="ARBA00001946"/>
    </source>
</evidence>
<dbReference type="Gene3D" id="3.40.50.1010">
    <property type="entry name" value="5'-nuclease"/>
    <property type="match status" value="1"/>
</dbReference>
<dbReference type="PANTHER" id="PTHR11603:SF147">
    <property type="entry name" value="MEMBRANE PROTEIN"/>
    <property type="match status" value="1"/>
</dbReference>
<dbReference type="GO" id="GO:0004518">
    <property type="term" value="F:nuclease activity"/>
    <property type="evidence" value="ECO:0007669"/>
    <property type="project" value="UniProtKB-KW"/>
</dbReference>
<dbReference type="SMART" id="SM00670">
    <property type="entry name" value="PINc"/>
    <property type="match status" value="1"/>
</dbReference>
<dbReference type="InterPro" id="IPR002716">
    <property type="entry name" value="PIN_dom"/>
</dbReference>
<dbReference type="AlphaFoldDB" id="A0A381PIL1"/>
<evidence type="ECO:0000256" key="5">
    <source>
        <dbReference type="SAM" id="Phobius"/>
    </source>
</evidence>
<evidence type="ECO:0000259" key="6">
    <source>
        <dbReference type="PROSITE" id="PS50926"/>
    </source>
</evidence>
<dbReference type="GO" id="GO:0016787">
    <property type="term" value="F:hydrolase activity"/>
    <property type="evidence" value="ECO:0007669"/>
    <property type="project" value="UniProtKB-KW"/>
</dbReference>
<keyword evidence="5" id="KW-0812">Transmembrane</keyword>
<keyword evidence="5" id="KW-0472">Membrane</keyword>
<dbReference type="SUPFAM" id="SSF88723">
    <property type="entry name" value="PIN domain-like"/>
    <property type="match status" value="1"/>
</dbReference>
<keyword evidence="5" id="KW-1133">Transmembrane helix</keyword>
<feature type="transmembrane region" description="Helical" evidence="5">
    <location>
        <begin position="103"/>
        <end position="122"/>
    </location>
</feature>
<dbReference type="PROSITE" id="PS50926">
    <property type="entry name" value="TRAM"/>
    <property type="match status" value="1"/>
</dbReference>
<dbReference type="CDD" id="cd09877">
    <property type="entry name" value="PIN_YacL-like"/>
    <property type="match status" value="1"/>
</dbReference>
<keyword evidence="3" id="KW-0378">Hydrolase</keyword>
<dbReference type="InterPro" id="IPR029060">
    <property type="entry name" value="PIN-like_dom_sf"/>
</dbReference>
<feature type="transmembrane region" description="Helical" evidence="5">
    <location>
        <begin position="34"/>
        <end position="55"/>
    </location>
</feature>
<evidence type="ECO:0000313" key="7">
    <source>
        <dbReference type="EMBL" id="SUZ66017.1"/>
    </source>
</evidence>
<dbReference type="EMBL" id="UINC01000973">
    <property type="protein sequence ID" value="SUZ66017.1"/>
    <property type="molecule type" value="Genomic_DNA"/>
</dbReference>
<accession>A0A381PIL1</accession>
<proteinExistence type="predicted"/>
<keyword evidence="2" id="KW-0540">Nuclease</keyword>
<evidence type="ECO:0000256" key="4">
    <source>
        <dbReference type="ARBA" id="ARBA00022842"/>
    </source>
</evidence>
<feature type="transmembrane region" description="Helical" evidence="5">
    <location>
        <begin position="67"/>
        <end position="91"/>
    </location>
</feature>
<sequence>MFRALSAVGLGAIGWQLGLYISGLSSDREEFLPWGLASTLAGVIIGGVLVPYLILKPWRMSADYIDSLPGSTLISGTAGLLVGLVVASLVSIPLNASSGWPGWGVPVIVSVALGALGLTLGVQRERDMRAIFPGLDAPSSRGDHSMGSTINGAGVESNGNGWTGKAKAKNSSRNGNILVDTSAIIDGRIADLSITGFLEGSLVVPRFVLDELRHIADSSDPLRRNRGRRGLEVLGKLRKDDAVPLQVLDVGVENGKEVDAVLVQLAREMKSAILTTDYNLNRVAELQGVQVLNVNELANALKSIVLPGEELRVNIVQEGKEAGQGVAYLDDGTMVVVEGGRRYLNAFHDVAVTRVLQTAAGRIIFAQSKGE</sequence>
<dbReference type="InterPro" id="IPR002792">
    <property type="entry name" value="TRAM_dom"/>
</dbReference>
<name>A0A381PIL1_9ZZZZ</name>
<comment type="cofactor">
    <cofactor evidence="1">
        <name>Mg(2+)</name>
        <dbReference type="ChEBI" id="CHEBI:18420"/>
    </cofactor>
</comment>
<dbReference type="InterPro" id="IPR052041">
    <property type="entry name" value="Nucleic_acid_metab_PIN/TRAM"/>
</dbReference>
<keyword evidence="4" id="KW-0460">Magnesium</keyword>
<feature type="domain" description="TRAM" evidence="6">
    <location>
        <begin position="304"/>
        <end position="365"/>
    </location>
</feature>